<feature type="region of interest" description="Disordered" evidence="2">
    <location>
        <begin position="586"/>
        <end position="613"/>
    </location>
</feature>
<gene>
    <name evidence="3" type="ORF">V865_006654</name>
</gene>
<feature type="compositionally biased region" description="Low complexity" evidence="2">
    <location>
        <begin position="41"/>
        <end position="56"/>
    </location>
</feature>
<organism evidence="3 4">
    <name type="scientific">Kwoniella europaea PYCC6329</name>
    <dbReference type="NCBI Taxonomy" id="1423913"/>
    <lineage>
        <taxon>Eukaryota</taxon>
        <taxon>Fungi</taxon>
        <taxon>Dikarya</taxon>
        <taxon>Basidiomycota</taxon>
        <taxon>Agaricomycotina</taxon>
        <taxon>Tremellomycetes</taxon>
        <taxon>Tremellales</taxon>
        <taxon>Cryptococcaceae</taxon>
        <taxon>Kwoniella</taxon>
    </lineage>
</organism>
<evidence type="ECO:0000313" key="3">
    <source>
        <dbReference type="EMBL" id="WWD08542.1"/>
    </source>
</evidence>
<evidence type="ECO:0008006" key="5">
    <source>
        <dbReference type="Google" id="ProtNLM"/>
    </source>
</evidence>
<reference evidence="3 4" key="1">
    <citation type="submission" date="2024-01" db="EMBL/GenBank/DDBJ databases">
        <title>Comparative genomics of Cryptococcus and Kwoniella reveals pathogenesis evolution and contrasting modes of karyotype evolution via chromosome fusion or intercentromeric recombination.</title>
        <authorList>
            <person name="Coelho M.A."/>
            <person name="David-Palma M."/>
            <person name="Shea T."/>
            <person name="Bowers K."/>
            <person name="McGinley-Smith S."/>
            <person name="Mohammad A.W."/>
            <person name="Gnirke A."/>
            <person name="Yurkov A.M."/>
            <person name="Nowrousian M."/>
            <person name="Sun S."/>
            <person name="Cuomo C.A."/>
            <person name="Heitman J."/>
        </authorList>
    </citation>
    <scope>NUCLEOTIDE SEQUENCE [LARGE SCALE GENOMIC DNA]</scope>
    <source>
        <strain evidence="3 4">PYCC6329</strain>
    </source>
</reference>
<keyword evidence="4" id="KW-1185">Reference proteome</keyword>
<dbReference type="GeneID" id="91105455"/>
<feature type="compositionally biased region" description="Low complexity" evidence="2">
    <location>
        <begin position="788"/>
        <end position="800"/>
    </location>
</feature>
<proteinExistence type="predicted"/>
<name>A0AAX4KRQ6_9TREE</name>
<protein>
    <recommendedName>
        <fullName evidence="5">Actin interacting protein 3 C-terminal domain-containing protein</fullName>
    </recommendedName>
</protein>
<feature type="coiled-coil region" evidence="1">
    <location>
        <begin position="229"/>
        <end position="290"/>
    </location>
</feature>
<feature type="compositionally biased region" description="Pro residues" evidence="2">
    <location>
        <begin position="308"/>
        <end position="342"/>
    </location>
</feature>
<accession>A0AAX4KRQ6</accession>
<evidence type="ECO:0000256" key="1">
    <source>
        <dbReference type="SAM" id="Coils"/>
    </source>
</evidence>
<dbReference type="Proteomes" id="UP001358614">
    <property type="component" value="Chromosome 2"/>
</dbReference>
<evidence type="ECO:0000256" key="2">
    <source>
        <dbReference type="SAM" id="MobiDB-lite"/>
    </source>
</evidence>
<feature type="region of interest" description="Disordered" evidence="2">
    <location>
        <begin position="292"/>
        <end position="361"/>
    </location>
</feature>
<feature type="compositionally biased region" description="Polar residues" evidence="2">
    <location>
        <begin position="85"/>
        <end position="106"/>
    </location>
</feature>
<feature type="region of interest" description="Disordered" evidence="2">
    <location>
        <begin position="784"/>
        <end position="808"/>
    </location>
</feature>
<sequence>MYPPRSPDRGRDIDRDRDREWNSRSRQGWSNQPPPQGGWGNNYINNNPYNPGPSSSRRSRSPEGDRNSQNSAGGISGYRPVDTYIPQSGSHELGQISSPNMTQQPIASVFPPRDPRAPPTGPSNRGAPLQPQPYRPGGSAVRTVSADRPNDGGRSPLAGGPSASASGSGSVAASRDGLMPTSGSVMGALDNFSKTMHSALIVTSQHALARKHLERLSTFEHRNPNSVALEEAERRVAKAQKVLDEVMIGLQNSFTELIKRTLGTIGTSSEAISKLELDGLRERMRKIEEQTLISRATGQPIIDQSRHQPPPPPITSSLPPPPPPSEEPPRPRTPSAPPPPLPGDTESGEDQPATLTREEKKRRVGEVFNSIVDRLDALEDLIKGFDSRIDDVETNLLSVENETDEKEIKKDKKKRFATWEDVESRRDPKINKSKKRKQREGEEGEVAGPSTSNSQDDEDIDMDGATGNDQLVGNLQKDVERLSNEVKVLQNQISTSTGLAIPPPSINNTSTALASVMNRLNPGDNAPTSNVPAAGTASLDGMLKTLNSERQSMSTDGNANILSAGPSQLDDLKVEVGKLSEQVKILQTQSSTPKPDGNASSMVNGGQQSNHTDLSNTVSILENTINKLTSDVKVLLDDKESRLGIFEKISSGVNSLAENIQRCKNDYTNLNNTHKASAAMILLHTENIKIIQNDIKQLKTQSQSQTGSTNTNTDTAKDREIKELKEAMKVLQDGLKETRQGREEWTKEVMKACLDAVREENESRKDDYAKIARREIQNTVREFMTKRASSTPGVSTASSSQPSNRSISEPARDAINISSAVQPTSISPQPNFTVNPVQAQHQPNVSYPTIAIYDGNTQAPQGNSNPLASRINNTAVTAVDGLSRPTLSDRITTDQPPTQGLQARFTGGGADGMDIDGN</sequence>
<feature type="compositionally biased region" description="Basic and acidic residues" evidence="2">
    <location>
        <begin position="1"/>
        <end position="23"/>
    </location>
</feature>
<feature type="region of interest" description="Disordered" evidence="2">
    <location>
        <begin position="402"/>
        <end position="470"/>
    </location>
</feature>
<keyword evidence="1" id="KW-0175">Coiled coil</keyword>
<dbReference type="EMBL" id="CP144090">
    <property type="protein sequence ID" value="WWD08542.1"/>
    <property type="molecule type" value="Genomic_DNA"/>
</dbReference>
<feature type="compositionally biased region" description="Low complexity" evidence="2">
    <location>
        <begin position="152"/>
        <end position="177"/>
    </location>
</feature>
<dbReference type="AlphaFoldDB" id="A0AAX4KRQ6"/>
<dbReference type="RefSeq" id="XP_066086509.1">
    <property type="nucleotide sequence ID" value="XM_066230412.1"/>
</dbReference>
<evidence type="ECO:0000313" key="4">
    <source>
        <dbReference type="Proteomes" id="UP001358614"/>
    </source>
</evidence>
<feature type="region of interest" description="Disordered" evidence="2">
    <location>
        <begin position="1"/>
        <end position="178"/>
    </location>
</feature>
<dbReference type="KEGG" id="ker:91105455"/>